<dbReference type="Pfam" id="PF08310">
    <property type="entry name" value="LGFP"/>
    <property type="match status" value="1"/>
</dbReference>
<feature type="domain" description="Peptidoglycan recognition protein family" evidence="3">
    <location>
        <begin position="195"/>
        <end position="343"/>
    </location>
</feature>
<dbReference type="PANTHER" id="PTHR11022">
    <property type="entry name" value="PEPTIDOGLYCAN RECOGNITION PROTEIN"/>
    <property type="match status" value="1"/>
</dbReference>
<sequence length="643" mass="68089">MKQRRRLTAAKTRPITATVLAAVLVAGTTFGISNSKILQTQGEGIEPIDAALASQSFDSGENVTIDDPAIEMQGEGEAARTVKQFHRDQEFSMFALTWQGSKDLAAFVRGQRPDGSWTEWFDTEPLDYGSSDPDHVEGTDLIFVEPTKTVQVSISGVDFFNPEEAKQLDAIFIDGGESDIVESEITLANDAKGLPKVISRKGWGADESIRCGSPQYSDGVAGIAIHHTAGSNNYTQAQAPGIMRGIYKYHAQTLGWCDIGYHALADKYGNLYEGRYGGLNKDVIGAHAGGFNENTWAISMIGNYQVAQPTGAMIKSVGELAGWRAKVEGLNPSGKSAHYSEGTKYTQYPKGTRVDLPNIFAHRDVGLTECPGDYAYAQMGTIRSIAQAKYTALNLGVGDTNNQSPLVDPPAANNSPAGGANTTTGGGNAGTLSDAVKLLTNLQGLKNNQNSASIATAAVSLIALAIGVVASSGKLSGLVSKVGNVEVVKGLSLSSIPPMLDKLAALSGDSKLSQLWKTLSPILGKVRSGEISYTNGDGRDITYQLFDNGIIVESEETGAQALWGVIGDMWAAQGFDMGPLGLPVNMEYKVEDKIRVDFEGGYITFDPATGDVDIQAKDEAMQAGVDTLTQLAETPAAETAPTP</sequence>
<dbReference type="SUPFAM" id="SSF55846">
    <property type="entry name" value="N-acetylmuramoyl-L-alanine amidase-like"/>
    <property type="match status" value="1"/>
</dbReference>
<evidence type="ECO:0000256" key="1">
    <source>
        <dbReference type="ARBA" id="ARBA00007553"/>
    </source>
</evidence>
<evidence type="ECO:0000313" key="5">
    <source>
        <dbReference type="Proteomes" id="UP001183619"/>
    </source>
</evidence>
<dbReference type="RefSeq" id="WP_277104791.1">
    <property type="nucleotide sequence ID" value="NZ_BAAAJS010000043.1"/>
</dbReference>
<protein>
    <submittedName>
        <fullName evidence="4">Uncharacterized protein with LGFP repeats</fullName>
    </submittedName>
</protein>
<dbReference type="CDD" id="cd06583">
    <property type="entry name" value="PGRP"/>
    <property type="match status" value="1"/>
</dbReference>
<dbReference type="InterPro" id="IPR015510">
    <property type="entry name" value="PGRP"/>
</dbReference>
<dbReference type="Gene3D" id="3.40.80.10">
    <property type="entry name" value="Peptidoglycan recognition protein-like"/>
    <property type="match status" value="1"/>
</dbReference>
<dbReference type="Proteomes" id="UP001183619">
    <property type="component" value="Unassembled WGS sequence"/>
</dbReference>
<dbReference type="InterPro" id="IPR002502">
    <property type="entry name" value="Amidase_domain"/>
</dbReference>
<evidence type="ECO:0000256" key="2">
    <source>
        <dbReference type="SAM" id="MobiDB-lite"/>
    </source>
</evidence>
<dbReference type="InterPro" id="IPR036505">
    <property type="entry name" value="Amidase/PGRP_sf"/>
</dbReference>
<feature type="region of interest" description="Disordered" evidence="2">
    <location>
        <begin position="401"/>
        <end position="426"/>
    </location>
</feature>
<accession>A0ABU2B612</accession>
<comment type="similarity">
    <text evidence="1">Belongs to the N-acetylmuramoyl-L-alanine amidase 2 family.</text>
</comment>
<dbReference type="InterPro" id="IPR006619">
    <property type="entry name" value="PGRP_domain_met/bac"/>
</dbReference>
<dbReference type="EMBL" id="JAVDYF010000001">
    <property type="protein sequence ID" value="MDR7354048.1"/>
    <property type="molecule type" value="Genomic_DNA"/>
</dbReference>
<name>A0ABU2B612_9CORY</name>
<dbReference type="Pfam" id="PF01510">
    <property type="entry name" value="Amidase_2"/>
    <property type="match status" value="1"/>
</dbReference>
<evidence type="ECO:0000313" key="4">
    <source>
        <dbReference type="EMBL" id="MDR7354048.1"/>
    </source>
</evidence>
<gene>
    <name evidence="4" type="ORF">J2S37_000586</name>
</gene>
<comment type="caution">
    <text evidence="4">The sequence shown here is derived from an EMBL/GenBank/DDBJ whole genome shotgun (WGS) entry which is preliminary data.</text>
</comment>
<dbReference type="InterPro" id="IPR013207">
    <property type="entry name" value="LGFP"/>
</dbReference>
<organism evidence="4 5">
    <name type="scientific">Corynebacterium felinum</name>
    <dbReference type="NCBI Taxonomy" id="131318"/>
    <lineage>
        <taxon>Bacteria</taxon>
        <taxon>Bacillati</taxon>
        <taxon>Actinomycetota</taxon>
        <taxon>Actinomycetes</taxon>
        <taxon>Mycobacteriales</taxon>
        <taxon>Corynebacteriaceae</taxon>
        <taxon>Corynebacterium</taxon>
    </lineage>
</organism>
<reference evidence="4 5" key="1">
    <citation type="submission" date="2023-07" db="EMBL/GenBank/DDBJ databases">
        <title>Sequencing the genomes of 1000 actinobacteria strains.</title>
        <authorList>
            <person name="Klenk H.-P."/>
        </authorList>
    </citation>
    <scope>NUCLEOTIDE SEQUENCE [LARGE SCALE GENOMIC DNA]</scope>
    <source>
        <strain evidence="4 5">DSM 44508</strain>
    </source>
</reference>
<proteinExistence type="inferred from homology"/>
<evidence type="ECO:0000259" key="3">
    <source>
        <dbReference type="SMART" id="SM00701"/>
    </source>
</evidence>
<keyword evidence="5" id="KW-1185">Reference proteome</keyword>
<feature type="compositionally biased region" description="Low complexity" evidence="2">
    <location>
        <begin position="409"/>
        <end position="423"/>
    </location>
</feature>
<dbReference type="SMART" id="SM00701">
    <property type="entry name" value="PGRP"/>
    <property type="match status" value="1"/>
</dbReference>
<dbReference type="PANTHER" id="PTHR11022:SF41">
    <property type="entry name" value="PEPTIDOGLYCAN-RECOGNITION PROTEIN LC-RELATED"/>
    <property type="match status" value="1"/>
</dbReference>